<evidence type="ECO:0000313" key="2">
    <source>
        <dbReference type="EMBL" id="MFC3681272.1"/>
    </source>
</evidence>
<accession>A0ABV7VVM4</accession>
<reference evidence="3" key="1">
    <citation type="journal article" date="2019" name="Int. J. Syst. Evol. Microbiol.">
        <title>The Global Catalogue of Microorganisms (GCM) 10K type strain sequencing project: providing services to taxonomists for standard genome sequencing and annotation.</title>
        <authorList>
            <consortium name="The Broad Institute Genomics Platform"/>
            <consortium name="The Broad Institute Genome Sequencing Center for Infectious Disease"/>
            <person name="Wu L."/>
            <person name="Ma J."/>
        </authorList>
    </citation>
    <scope>NUCLEOTIDE SEQUENCE [LARGE SCALE GENOMIC DNA]</scope>
    <source>
        <strain evidence="3">KCTC 42424</strain>
    </source>
</reference>
<comment type="caution">
    <text evidence="2">The sequence shown here is derived from an EMBL/GenBank/DDBJ whole genome shotgun (WGS) entry which is preliminary data.</text>
</comment>
<sequence length="215" mass="24062">MMAIERFNRYQAFAAHLLLSLLFFLIVLFLITEFWYPGFLFQSAGGWEAVGLIIGIDLILGPLLTLIVFNTAKASLKKDLLIILVIQLAALTAGSFTIWHTRPVAVIYHYPEFTTIYANNTIVSKISPLIQQTVNNPPVLFYDDPTGGFDASYQKGKFYPYEPASKVIQQMITATATEDKNTKQLLVPLDSVLNHGAKVTLDPKTFEVLSVLFTR</sequence>
<gene>
    <name evidence="2" type="ORF">ACFOMG_14300</name>
</gene>
<protein>
    <recommendedName>
        <fullName evidence="4">Type IV pilin accessory protein</fullName>
    </recommendedName>
</protein>
<keyword evidence="3" id="KW-1185">Reference proteome</keyword>
<evidence type="ECO:0000256" key="1">
    <source>
        <dbReference type="SAM" id="Phobius"/>
    </source>
</evidence>
<dbReference type="Proteomes" id="UP001595722">
    <property type="component" value="Unassembled WGS sequence"/>
</dbReference>
<keyword evidence="1" id="KW-1133">Transmembrane helix</keyword>
<keyword evidence="1" id="KW-0812">Transmembrane</keyword>
<evidence type="ECO:0000313" key="3">
    <source>
        <dbReference type="Proteomes" id="UP001595722"/>
    </source>
</evidence>
<proteinExistence type="predicted"/>
<evidence type="ECO:0008006" key="4">
    <source>
        <dbReference type="Google" id="ProtNLM"/>
    </source>
</evidence>
<name>A0ABV7VVM4_9GAMM</name>
<dbReference type="RefSeq" id="WP_376867590.1">
    <property type="nucleotide sequence ID" value="NZ_JBHRYB010000014.1"/>
</dbReference>
<feature type="transmembrane region" description="Helical" evidence="1">
    <location>
        <begin position="49"/>
        <end position="69"/>
    </location>
</feature>
<organism evidence="2 3">
    <name type="scientific">Bacterioplanoides pacificum</name>
    <dbReference type="NCBI Taxonomy" id="1171596"/>
    <lineage>
        <taxon>Bacteria</taxon>
        <taxon>Pseudomonadati</taxon>
        <taxon>Pseudomonadota</taxon>
        <taxon>Gammaproteobacteria</taxon>
        <taxon>Oceanospirillales</taxon>
        <taxon>Oceanospirillaceae</taxon>
        <taxon>Bacterioplanoides</taxon>
    </lineage>
</organism>
<feature type="transmembrane region" description="Helical" evidence="1">
    <location>
        <begin position="81"/>
        <end position="99"/>
    </location>
</feature>
<keyword evidence="1" id="KW-0472">Membrane</keyword>
<feature type="transmembrane region" description="Helical" evidence="1">
    <location>
        <begin position="12"/>
        <end position="37"/>
    </location>
</feature>
<dbReference type="EMBL" id="JBHRYB010000014">
    <property type="protein sequence ID" value="MFC3681272.1"/>
    <property type="molecule type" value="Genomic_DNA"/>
</dbReference>